<dbReference type="InterPro" id="IPR027417">
    <property type="entry name" value="P-loop_NTPase"/>
</dbReference>
<dbReference type="PROSITE" id="PS00211">
    <property type="entry name" value="ABC_TRANSPORTER_1"/>
    <property type="match status" value="1"/>
</dbReference>
<comment type="caution">
    <text evidence="10">The sequence shown here is derived from an EMBL/GenBank/DDBJ whole genome shotgun (WGS) entry which is preliminary data.</text>
</comment>
<dbReference type="PANTHER" id="PTHR24221">
    <property type="entry name" value="ATP-BINDING CASSETTE SUB-FAMILY B"/>
    <property type="match status" value="1"/>
</dbReference>
<dbReference type="PROSITE" id="PS50893">
    <property type="entry name" value="ABC_TRANSPORTER_2"/>
    <property type="match status" value="1"/>
</dbReference>
<evidence type="ECO:0000256" key="6">
    <source>
        <dbReference type="ARBA" id="ARBA00023136"/>
    </source>
</evidence>
<protein>
    <submittedName>
        <fullName evidence="10">Type I secretion system permease/ATPase</fullName>
    </submittedName>
</protein>
<reference evidence="10 11" key="1">
    <citation type="submission" date="2020-04" db="EMBL/GenBank/DDBJ databases">
        <authorList>
            <person name="Yoon J."/>
        </authorList>
    </citation>
    <scope>NUCLEOTIDE SEQUENCE [LARGE SCALE GENOMIC DNA]</scope>
    <source>
        <strain evidence="10 11">KMU-115</strain>
    </source>
</reference>
<dbReference type="SMART" id="SM00382">
    <property type="entry name" value="AAA"/>
    <property type="match status" value="1"/>
</dbReference>
<feature type="domain" description="ABC transmembrane type-1" evidence="9">
    <location>
        <begin position="26"/>
        <end position="299"/>
    </location>
</feature>
<dbReference type="GO" id="GO:0005886">
    <property type="term" value="C:plasma membrane"/>
    <property type="evidence" value="ECO:0007669"/>
    <property type="project" value="UniProtKB-SubCell"/>
</dbReference>
<dbReference type="SUPFAM" id="SSF52540">
    <property type="entry name" value="P-loop containing nucleoside triphosphate hydrolases"/>
    <property type="match status" value="1"/>
</dbReference>
<keyword evidence="2 7" id="KW-0812">Transmembrane</keyword>
<dbReference type="GO" id="GO:0016887">
    <property type="term" value="F:ATP hydrolysis activity"/>
    <property type="evidence" value="ECO:0007669"/>
    <property type="project" value="InterPro"/>
</dbReference>
<organism evidence="10 11">
    <name type="scientific">Roseicyclus persicicus</name>
    <dbReference type="NCBI Taxonomy" id="2650661"/>
    <lineage>
        <taxon>Bacteria</taxon>
        <taxon>Pseudomonadati</taxon>
        <taxon>Pseudomonadota</taxon>
        <taxon>Alphaproteobacteria</taxon>
        <taxon>Rhodobacterales</taxon>
        <taxon>Roseobacteraceae</taxon>
        <taxon>Roseicyclus</taxon>
    </lineage>
</organism>
<dbReference type="SUPFAM" id="SSF90123">
    <property type="entry name" value="ABC transporter transmembrane region"/>
    <property type="match status" value="1"/>
</dbReference>
<evidence type="ECO:0000313" key="11">
    <source>
        <dbReference type="Proteomes" id="UP000526408"/>
    </source>
</evidence>
<gene>
    <name evidence="10" type="ORF">HCU73_10535</name>
</gene>
<evidence type="ECO:0000256" key="7">
    <source>
        <dbReference type="SAM" id="Phobius"/>
    </source>
</evidence>
<sequence length="574" mass="61043">MSRMTGTGPDELTLFRRRNAWLLWSVALFSAAVNALMLTGPLYMLQVYDRVLGSRSEETLVALTVLIAFLFLMMGVLDFVRGRVAARYGARLQEALDSRLFRAALARAQRSGERQTALQDLASVQRLTGSPVFMAVFDLPWTPLFLAAIFLFHPWLGWLAVAGMAVLVAITLMNQATSAAPIAQAAAASHVADRMAAEMQGEAELIRALGMEGNAFTRWHRQRSAALGEGMRAADRVGSFTAATRTVRLFLQSAILGLGAWLVLQGEMTGGAMIAGSILLGRALAPIELAIGQWNAIAEAAQAWRRLRALLDAEREPPPRMPLPRPRARLEVNQLSVAPPGARIPTLRGVSFRVEPGQAVGVIGPSGSGKSTLARAITSVWLPAAGQIRLDGATLDQYDPDALGAHIGYLPQAVTLFEGTIAENIARLAGAPDTAKVVAAARAAAAHDMILALPDGYDTRVSGLGARLSGGQIQRIGLARALYGDPVLLVLDEPNSALDNDGSIALNKAIQDIKADGRAVLIMAHRPSAIRECDRLLVLSGGAPAMFGPTREVLQKTLANYADIRDASAPGGVS</sequence>
<dbReference type="NCBIfam" id="TIGR01842">
    <property type="entry name" value="type_I_sec_PrtD"/>
    <property type="match status" value="1"/>
</dbReference>
<keyword evidence="6 7" id="KW-0472">Membrane</keyword>
<name>A0A7X6JZP7_9RHOB</name>
<dbReference type="InterPro" id="IPR010128">
    <property type="entry name" value="ATPase_T1SS_PrtD-like"/>
</dbReference>
<comment type="subcellular location">
    <subcellularLocation>
        <location evidence="1">Cell membrane</location>
        <topology evidence="1">Multi-pass membrane protein</topology>
    </subcellularLocation>
</comment>
<evidence type="ECO:0000256" key="4">
    <source>
        <dbReference type="ARBA" id="ARBA00022840"/>
    </source>
</evidence>
<evidence type="ECO:0000259" key="9">
    <source>
        <dbReference type="PROSITE" id="PS50929"/>
    </source>
</evidence>
<dbReference type="InterPro" id="IPR003439">
    <property type="entry name" value="ABC_transporter-like_ATP-bd"/>
</dbReference>
<keyword evidence="5 7" id="KW-1133">Transmembrane helix</keyword>
<dbReference type="GO" id="GO:0005524">
    <property type="term" value="F:ATP binding"/>
    <property type="evidence" value="ECO:0007669"/>
    <property type="project" value="UniProtKB-KW"/>
</dbReference>
<dbReference type="GO" id="GO:0030256">
    <property type="term" value="C:type I protein secretion system complex"/>
    <property type="evidence" value="ECO:0007669"/>
    <property type="project" value="InterPro"/>
</dbReference>
<accession>A0A7X6JZP7</accession>
<keyword evidence="3" id="KW-0547">Nucleotide-binding</keyword>
<dbReference type="GO" id="GO:0034040">
    <property type="term" value="F:ATPase-coupled lipid transmembrane transporter activity"/>
    <property type="evidence" value="ECO:0007669"/>
    <property type="project" value="TreeGrafter"/>
</dbReference>
<keyword evidence="11" id="KW-1185">Reference proteome</keyword>
<dbReference type="GO" id="GO:0140359">
    <property type="term" value="F:ABC-type transporter activity"/>
    <property type="evidence" value="ECO:0007669"/>
    <property type="project" value="InterPro"/>
</dbReference>
<dbReference type="PANTHER" id="PTHR24221:SF248">
    <property type="entry name" value="ABC TRANSPORTER TRANSMEMBRANE REGION"/>
    <property type="match status" value="1"/>
</dbReference>
<dbReference type="RefSeq" id="WP_168623422.1">
    <property type="nucleotide sequence ID" value="NZ_JAAZQQ010000003.1"/>
</dbReference>
<feature type="transmembrane region" description="Helical" evidence="7">
    <location>
        <begin position="144"/>
        <end position="173"/>
    </location>
</feature>
<dbReference type="Gene3D" id="1.20.1560.10">
    <property type="entry name" value="ABC transporter type 1, transmembrane domain"/>
    <property type="match status" value="1"/>
</dbReference>
<dbReference type="PROSITE" id="PS50929">
    <property type="entry name" value="ABC_TM1F"/>
    <property type="match status" value="1"/>
</dbReference>
<dbReference type="InterPro" id="IPR003593">
    <property type="entry name" value="AAA+_ATPase"/>
</dbReference>
<dbReference type="InterPro" id="IPR011527">
    <property type="entry name" value="ABC1_TM_dom"/>
</dbReference>
<evidence type="ECO:0000256" key="1">
    <source>
        <dbReference type="ARBA" id="ARBA00004651"/>
    </source>
</evidence>
<evidence type="ECO:0000256" key="3">
    <source>
        <dbReference type="ARBA" id="ARBA00022741"/>
    </source>
</evidence>
<feature type="transmembrane region" description="Helical" evidence="7">
    <location>
        <begin position="21"/>
        <end position="40"/>
    </location>
</feature>
<dbReference type="Pfam" id="PF00005">
    <property type="entry name" value="ABC_tran"/>
    <property type="match status" value="1"/>
</dbReference>
<dbReference type="AlphaFoldDB" id="A0A7X6JZP7"/>
<dbReference type="InterPro" id="IPR036640">
    <property type="entry name" value="ABC1_TM_sf"/>
</dbReference>
<evidence type="ECO:0000256" key="2">
    <source>
        <dbReference type="ARBA" id="ARBA00022692"/>
    </source>
</evidence>
<dbReference type="InterPro" id="IPR039421">
    <property type="entry name" value="Type_1_exporter"/>
</dbReference>
<dbReference type="Proteomes" id="UP000526408">
    <property type="component" value="Unassembled WGS sequence"/>
</dbReference>
<dbReference type="Gene3D" id="3.40.50.300">
    <property type="entry name" value="P-loop containing nucleotide triphosphate hydrolases"/>
    <property type="match status" value="1"/>
</dbReference>
<dbReference type="Pfam" id="PF00664">
    <property type="entry name" value="ABC_membrane"/>
    <property type="match status" value="1"/>
</dbReference>
<evidence type="ECO:0000259" key="8">
    <source>
        <dbReference type="PROSITE" id="PS50893"/>
    </source>
</evidence>
<dbReference type="GO" id="GO:0030253">
    <property type="term" value="P:protein secretion by the type I secretion system"/>
    <property type="evidence" value="ECO:0007669"/>
    <property type="project" value="InterPro"/>
</dbReference>
<feature type="domain" description="ABC transporter" evidence="8">
    <location>
        <begin position="330"/>
        <end position="566"/>
    </location>
</feature>
<keyword evidence="4" id="KW-0067">ATP-binding</keyword>
<evidence type="ECO:0000313" key="10">
    <source>
        <dbReference type="EMBL" id="NKX45028.1"/>
    </source>
</evidence>
<dbReference type="EMBL" id="JAAZQQ010000003">
    <property type="protein sequence ID" value="NKX45028.1"/>
    <property type="molecule type" value="Genomic_DNA"/>
</dbReference>
<evidence type="ECO:0000256" key="5">
    <source>
        <dbReference type="ARBA" id="ARBA00022989"/>
    </source>
</evidence>
<proteinExistence type="predicted"/>
<feature type="transmembrane region" description="Helical" evidence="7">
    <location>
        <begin position="60"/>
        <end position="80"/>
    </location>
</feature>
<dbReference type="InterPro" id="IPR017871">
    <property type="entry name" value="ABC_transporter-like_CS"/>
</dbReference>